<dbReference type="RefSeq" id="WP_284920950.1">
    <property type="nucleotide sequence ID" value="NZ_CP126980.1"/>
</dbReference>
<sequence>MSIDATGTVVTSVLLVVAITVLLAALWPRVRVLARIALVTAVVLSVTGTALLELNRLTETYPSWGELAGSTAPPPPRPVLPGQGRLATFQVPGPASGMNEPMTVYLPAAYFTPDGARLRFPVIEALHGYPGTPESWIRRLDIAGHLDREITAGRMAPTVVLLPHQTPQRLLDTECVNLVGGAQAETYLTRDVPDWAATHLRIRTDAAAWGLTGYSAGAFCAMNLALKHPDRYAAAASLSGYANPGIKVGDHSEKTTNNIAWRLAHRPQPPIALWLGWAADDRSANKGSRRVARLARPPLRVTTAVIPHGGHSYATWREMEPPAFDWLSAHLARPVPL</sequence>
<name>A0ABY8WR84_9ACTN</name>
<keyword evidence="1" id="KW-1133">Transmembrane helix</keyword>
<keyword evidence="3" id="KW-1185">Reference proteome</keyword>
<keyword evidence="2" id="KW-0378">Hydrolase</keyword>
<organism evidence="2 3">
    <name type="scientific">Actinoplanes oblitus</name>
    <dbReference type="NCBI Taxonomy" id="3040509"/>
    <lineage>
        <taxon>Bacteria</taxon>
        <taxon>Bacillati</taxon>
        <taxon>Actinomycetota</taxon>
        <taxon>Actinomycetes</taxon>
        <taxon>Micromonosporales</taxon>
        <taxon>Micromonosporaceae</taxon>
        <taxon>Actinoplanes</taxon>
    </lineage>
</organism>
<dbReference type="PANTHER" id="PTHR48098">
    <property type="entry name" value="ENTEROCHELIN ESTERASE-RELATED"/>
    <property type="match status" value="1"/>
</dbReference>
<dbReference type="Proteomes" id="UP001240150">
    <property type="component" value="Chromosome"/>
</dbReference>
<dbReference type="GO" id="GO:0016787">
    <property type="term" value="F:hydrolase activity"/>
    <property type="evidence" value="ECO:0007669"/>
    <property type="project" value="UniProtKB-KW"/>
</dbReference>
<dbReference type="EMBL" id="CP126980">
    <property type="protein sequence ID" value="WIM99511.1"/>
    <property type="molecule type" value="Genomic_DNA"/>
</dbReference>
<dbReference type="Gene3D" id="3.40.50.1820">
    <property type="entry name" value="alpha/beta hydrolase"/>
    <property type="match status" value="1"/>
</dbReference>
<keyword evidence="1" id="KW-0472">Membrane</keyword>
<protein>
    <submittedName>
        <fullName evidence="2">Alpha/beta hydrolase-fold protein</fullName>
    </submittedName>
</protein>
<feature type="transmembrane region" description="Helical" evidence="1">
    <location>
        <begin position="6"/>
        <end position="25"/>
    </location>
</feature>
<feature type="transmembrane region" description="Helical" evidence="1">
    <location>
        <begin position="32"/>
        <end position="52"/>
    </location>
</feature>
<evidence type="ECO:0000313" key="3">
    <source>
        <dbReference type="Proteomes" id="UP001240150"/>
    </source>
</evidence>
<dbReference type="SUPFAM" id="SSF53474">
    <property type="entry name" value="alpha/beta-Hydrolases"/>
    <property type="match status" value="1"/>
</dbReference>
<proteinExistence type="predicted"/>
<dbReference type="InterPro" id="IPR050583">
    <property type="entry name" value="Mycobacterial_A85_antigen"/>
</dbReference>
<dbReference type="Pfam" id="PF00756">
    <property type="entry name" value="Esterase"/>
    <property type="match status" value="1"/>
</dbReference>
<dbReference type="InterPro" id="IPR029058">
    <property type="entry name" value="AB_hydrolase_fold"/>
</dbReference>
<keyword evidence="1" id="KW-0812">Transmembrane</keyword>
<reference evidence="2 3" key="1">
    <citation type="submission" date="2023-06" db="EMBL/GenBank/DDBJ databases">
        <authorList>
            <person name="Yushchuk O."/>
            <person name="Binda E."/>
            <person name="Ruckert-Reed C."/>
            <person name="Fedorenko V."/>
            <person name="Kalinowski J."/>
            <person name="Marinelli F."/>
        </authorList>
    </citation>
    <scope>NUCLEOTIDE SEQUENCE [LARGE SCALE GENOMIC DNA]</scope>
    <source>
        <strain evidence="2 3">NRRL 3884</strain>
    </source>
</reference>
<dbReference type="InterPro" id="IPR000801">
    <property type="entry name" value="Esterase-like"/>
</dbReference>
<accession>A0ABY8WR84</accession>
<gene>
    <name evidence="2" type="ORF">ACTOB_003168</name>
</gene>
<evidence type="ECO:0000313" key="2">
    <source>
        <dbReference type="EMBL" id="WIM99511.1"/>
    </source>
</evidence>
<dbReference type="PANTHER" id="PTHR48098:SF1">
    <property type="entry name" value="DIACYLGLYCEROL ACYLTRANSFERASE_MYCOLYLTRANSFERASE AG85A"/>
    <property type="match status" value="1"/>
</dbReference>
<evidence type="ECO:0000256" key="1">
    <source>
        <dbReference type="SAM" id="Phobius"/>
    </source>
</evidence>